<evidence type="ECO:0000313" key="3">
    <source>
        <dbReference type="Proteomes" id="UP000001307"/>
    </source>
</evidence>
<feature type="transmembrane region" description="Helical" evidence="1">
    <location>
        <begin position="21"/>
        <end position="41"/>
    </location>
</feature>
<gene>
    <name evidence="2" type="ORF">GSOID_T00012911001</name>
</gene>
<dbReference type="Proteomes" id="UP000001307">
    <property type="component" value="Unassembled WGS sequence"/>
</dbReference>
<dbReference type="PANTHER" id="PTHR28026:SF9">
    <property type="entry name" value="2-HYDROXY-PALMITIC ACID DIOXYGENASE MPO1"/>
    <property type="match status" value="1"/>
</dbReference>
<proteinExistence type="predicted"/>
<dbReference type="GO" id="GO:0005783">
    <property type="term" value="C:endoplasmic reticulum"/>
    <property type="evidence" value="ECO:0007669"/>
    <property type="project" value="TreeGrafter"/>
</dbReference>
<feature type="transmembrane region" description="Helical" evidence="1">
    <location>
        <begin position="70"/>
        <end position="88"/>
    </location>
</feature>
<dbReference type="PANTHER" id="PTHR28026">
    <property type="entry name" value="DUF962 DOMAIN PROTEIN (AFU_ORTHOLOGUE AFUA_8G05310)"/>
    <property type="match status" value="1"/>
</dbReference>
<dbReference type="AlphaFoldDB" id="E4XJV5"/>
<dbReference type="Pfam" id="PF06127">
    <property type="entry name" value="Mpo1-like"/>
    <property type="match status" value="1"/>
</dbReference>
<feature type="transmembrane region" description="Helical" evidence="1">
    <location>
        <begin position="100"/>
        <end position="120"/>
    </location>
</feature>
<keyword evidence="3" id="KW-1185">Reference proteome</keyword>
<name>E4XJV5_OIKDI</name>
<keyword evidence="1" id="KW-1133">Transmembrane helix</keyword>
<organism evidence="2 3">
    <name type="scientific">Oikopleura dioica</name>
    <name type="common">Tunicate</name>
    <dbReference type="NCBI Taxonomy" id="34765"/>
    <lineage>
        <taxon>Eukaryota</taxon>
        <taxon>Metazoa</taxon>
        <taxon>Chordata</taxon>
        <taxon>Tunicata</taxon>
        <taxon>Appendicularia</taxon>
        <taxon>Copelata</taxon>
        <taxon>Oikopleuridae</taxon>
        <taxon>Oikopleura</taxon>
    </lineage>
</organism>
<evidence type="ECO:0000313" key="2">
    <source>
        <dbReference type="EMBL" id="CBY24741.1"/>
    </source>
</evidence>
<reference evidence="2 3" key="1">
    <citation type="journal article" date="2010" name="Science">
        <title>Plasticity of animal genome architecture unmasked by rapid evolution of a pelagic tunicate.</title>
        <authorList>
            <person name="Denoeud F."/>
            <person name="Henriet S."/>
            <person name="Mungpakdee S."/>
            <person name="Aury J.M."/>
            <person name="Da Silva C."/>
            <person name="Brinkmann H."/>
            <person name="Mikhaleva J."/>
            <person name="Olsen L.C."/>
            <person name="Jubin C."/>
            <person name="Canestro C."/>
            <person name="Bouquet J.M."/>
            <person name="Danks G."/>
            <person name="Poulain J."/>
            <person name="Campsteijn C."/>
            <person name="Adamski M."/>
            <person name="Cross I."/>
            <person name="Yadetie F."/>
            <person name="Muffato M."/>
            <person name="Louis A."/>
            <person name="Butcher S."/>
            <person name="Tsagkogeorga G."/>
            <person name="Konrad A."/>
            <person name="Singh S."/>
            <person name="Jensen M.F."/>
            <person name="Cong E.H."/>
            <person name="Eikeseth-Otteraa H."/>
            <person name="Noel B."/>
            <person name="Anthouard V."/>
            <person name="Porcel B.M."/>
            <person name="Kachouri-Lafond R."/>
            <person name="Nishino A."/>
            <person name="Ugolini M."/>
            <person name="Chourrout P."/>
            <person name="Nishida H."/>
            <person name="Aasland R."/>
            <person name="Huzurbazar S."/>
            <person name="Westhof E."/>
            <person name="Delsuc F."/>
            <person name="Lehrach H."/>
            <person name="Reinhardt R."/>
            <person name="Weissenbach J."/>
            <person name="Roy S.W."/>
            <person name="Artiguenave F."/>
            <person name="Postlethwait J.H."/>
            <person name="Manak J.R."/>
            <person name="Thompson E.M."/>
            <person name="Jaillon O."/>
            <person name="Du Pasquier L."/>
            <person name="Boudinot P."/>
            <person name="Liberles D.A."/>
            <person name="Volff J.N."/>
            <person name="Philippe H."/>
            <person name="Lenhard B."/>
            <person name="Roest Crollius H."/>
            <person name="Wincker P."/>
            <person name="Chourrout D."/>
        </authorList>
    </citation>
    <scope>NUCLEOTIDE SEQUENCE [LARGE SCALE GENOMIC DNA]</scope>
</reference>
<dbReference type="InParanoid" id="E4XJV5"/>
<evidence type="ECO:0008006" key="4">
    <source>
        <dbReference type="Google" id="ProtNLM"/>
    </source>
</evidence>
<dbReference type="GO" id="GO:0046521">
    <property type="term" value="P:sphingoid catabolic process"/>
    <property type="evidence" value="ECO:0007669"/>
    <property type="project" value="TreeGrafter"/>
</dbReference>
<feature type="transmembrane region" description="Helical" evidence="1">
    <location>
        <begin position="48"/>
        <end position="64"/>
    </location>
</feature>
<keyword evidence="1" id="KW-0812">Transmembrane</keyword>
<sequence>MGIIDFYSGYGAYHHNIVNKWIHIICIPLILYSFCGMADYYKVEISGFEVNIALLIFSFVYIYYMMLHMFAGFITASVSIIVHFYYVLPLIQQGDEATFSHLLAVHIFGWIAQFIGHGVFEGRKPALMDNLLQVFSAPLFVTMEVLFMLGYSPELEVACEKEILRKMPKKK</sequence>
<dbReference type="InterPro" id="IPR009305">
    <property type="entry name" value="Mpo1-like"/>
</dbReference>
<accession>E4XJV5</accession>
<keyword evidence="1" id="KW-0472">Membrane</keyword>
<protein>
    <recommendedName>
        <fullName evidence="4">DUF962 domain-containing protein</fullName>
    </recommendedName>
</protein>
<dbReference type="EMBL" id="FN653062">
    <property type="protein sequence ID" value="CBY24741.1"/>
    <property type="molecule type" value="Genomic_DNA"/>
</dbReference>
<dbReference type="GO" id="GO:0016020">
    <property type="term" value="C:membrane"/>
    <property type="evidence" value="ECO:0007669"/>
    <property type="project" value="GOC"/>
</dbReference>
<evidence type="ECO:0000256" key="1">
    <source>
        <dbReference type="SAM" id="Phobius"/>
    </source>
</evidence>
<dbReference type="OrthoDB" id="2124888at2759"/>
<feature type="transmembrane region" description="Helical" evidence="1">
    <location>
        <begin position="132"/>
        <end position="151"/>
    </location>
</feature>